<keyword evidence="8 13" id="KW-0479">Metal-binding</keyword>
<dbReference type="Proteomes" id="UP000192902">
    <property type="component" value="Chromosome"/>
</dbReference>
<dbReference type="PANTHER" id="PTHR43822">
    <property type="entry name" value="HOMOACONITASE, MITOCHONDRIAL-RELATED"/>
    <property type="match status" value="1"/>
</dbReference>
<dbReference type="InterPro" id="IPR036008">
    <property type="entry name" value="Aconitase_4Fe-4S_dom"/>
</dbReference>
<dbReference type="HAMAP" id="MF_01026">
    <property type="entry name" value="LeuC_type1"/>
    <property type="match status" value="1"/>
</dbReference>
<dbReference type="eggNOG" id="COG0065">
    <property type="taxonomic scope" value="Bacteria"/>
</dbReference>
<evidence type="ECO:0000256" key="1">
    <source>
        <dbReference type="ARBA" id="ARBA00000491"/>
    </source>
</evidence>
<dbReference type="Pfam" id="PF00330">
    <property type="entry name" value="Aconitase"/>
    <property type="match status" value="1"/>
</dbReference>
<evidence type="ECO:0000256" key="4">
    <source>
        <dbReference type="ARBA" id="ARBA00011271"/>
    </source>
</evidence>
<dbReference type="InterPro" id="IPR033941">
    <property type="entry name" value="IPMI_cat"/>
</dbReference>
<dbReference type="InterPro" id="IPR001030">
    <property type="entry name" value="Acoase/IPM_deHydtase_lsu_aba"/>
</dbReference>
<dbReference type="GO" id="GO:0009098">
    <property type="term" value="P:L-leucine biosynthetic process"/>
    <property type="evidence" value="ECO:0007669"/>
    <property type="project" value="UniProtKB-UniRule"/>
</dbReference>
<dbReference type="InterPro" id="IPR004430">
    <property type="entry name" value="3-IsopropMal_deHydase_lsu"/>
</dbReference>
<dbReference type="GO" id="GO:0016853">
    <property type="term" value="F:isomerase activity"/>
    <property type="evidence" value="ECO:0007669"/>
    <property type="project" value="UniProtKB-KW"/>
</dbReference>
<dbReference type="EC" id="4.2.1.33" evidence="13"/>
<proteinExistence type="inferred from homology"/>
<dbReference type="GO" id="GO:0003861">
    <property type="term" value="F:3-isopropylmalate dehydratase activity"/>
    <property type="evidence" value="ECO:0007669"/>
    <property type="project" value="UniProtKB-UniRule"/>
</dbReference>
<evidence type="ECO:0000256" key="11">
    <source>
        <dbReference type="ARBA" id="ARBA00023239"/>
    </source>
</evidence>
<gene>
    <name evidence="13 15" type="primary">leuC</name>
    <name evidence="15" type="ORF">CCUN_0624</name>
</gene>
<dbReference type="InterPro" id="IPR050067">
    <property type="entry name" value="IPM_dehydratase_rel_enz"/>
</dbReference>
<dbReference type="OrthoDB" id="9764318at2"/>
<keyword evidence="10 13" id="KW-0411">Iron-sulfur</keyword>
<evidence type="ECO:0000256" key="12">
    <source>
        <dbReference type="ARBA" id="ARBA00023304"/>
    </source>
</evidence>
<dbReference type="NCBIfam" id="NF004016">
    <property type="entry name" value="PRK05478.1"/>
    <property type="match status" value="1"/>
</dbReference>
<accession>A0A1W6BVZ8</accession>
<dbReference type="KEGG" id="ccun:CCUN_0624"/>
<dbReference type="STRING" id="1121267.CCUN_0624"/>
<dbReference type="PRINTS" id="PR00415">
    <property type="entry name" value="ACONITASE"/>
</dbReference>
<dbReference type="CDD" id="cd01583">
    <property type="entry name" value="IPMI"/>
    <property type="match status" value="1"/>
</dbReference>
<keyword evidence="7 13" id="KW-0028">Amino-acid biosynthesis</keyword>
<dbReference type="GO" id="GO:0046872">
    <property type="term" value="F:metal ion binding"/>
    <property type="evidence" value="ECO:0007669"/>
    <property type="project" value="UniProtKB-KW"/>
</dbReference>
<comment type="similarity">
    <text evidence="13">Belongs to the aconitase/IPM isomerase family. LeuC type 1 subfamily.</text>
</comment>
<comment type="function">
    <text evidence="2 13">Catalyzes the isomerization between 2-isopropylmalate and 3-isopropylmalate, via the formation of 2-isopropylmaleate.</text>
</comment>
<evidence type="ECO:0000313" key="15">
    <source>
        <dbReference type="EMBL" id="ARJ56254.1"/>
    </source>
</evidence>
<evidence type="ECO:0000259" key="14">
    <source>
        <dbReference type="Pfam" id="PF00330"/>
    </source>
</evidence>
<comment type="pathway">
    <text evidence="3 13">Amino-acid biosynthesis; L-leucine biosynthesis; L-leucine from 3-methyl-2-oxobutanoate: step 2/4.</text>
</comment>
<keyword evidence="12 13" id="KW-0100">Branched-chain amino acid biosynthesis</keyword>
<dbReference type="FunFam" id="3.30.499.10:FF:000007">
    <property type="entry name" value="3-isopropylmalate dehydratase large subunit"/>
    <property type="match status" value="1"/>
</dbReference>
<keyword evidence="11 13" id="KW-0456">Lyase</keyword>
<name>A0A1W6BVZ8_9BACT</name>
<evidence type="ECO:0000256" key="2">
    <source>
        <dbReference type="ARBA" id="ARBA00002695"/>
    </source>
</evidence>
<protein>
    <recommendedName>
        <fullName evidence="13">3-isopropylmalate dehydratase large subunit</fullName>
        <ecNumber evidence="13">4.2.1.33</ecNumber>
    </recommendedName>
    <alternativeName>
        <fullName evidence="13">Alpha-IPM isomerase</fullName>
        <shortName evidence="13">IPMI</shortName>
    </alternativeName>
    <alternativeName>
        <fullName evidence="13">Isopropylmalate isomerase</fullName>
    </alternativeName>
</protein>
<dbReference type="AlphaFoldDB" id="A0A1W6BVZ8"/>
<comment type="subunit">
    <text evidence="4 13">Heterodimer of LeuC and LeuD.</text>
</comment>
<feature type="binding site" evidence="13">
    <location>
        <position position="407"/>
    </location>
    <ligand>
        <name>[4Fe-4S] cluster</name>
        <dbReference type="ChEBI" id="CHEBI:49883"/>
    </ligand>
</feature>
<comment type="catalytic activity">
    <reaction evidence="1 13">
        <text>(2R,3S)-3-isopropylmalate = (2S)-2-isopropylmalate</text>
        <dbReference type="Rhea" id="RHEA:32287"/>
        <dbReference type="ChEBI" id="CHEBI:1178"/>
        <dbReference type="ChEBI" id="CHEBI:35121"/>
        <dbReference type="EC" id="4.2.1.33"/>
    </reaction>
</comment>
<keyword evidence="9 13" id="KW-0408">Iron</keyword>
<dbReference type="PANTHER" id="PTHR43822:SF9">
    <property type="entry name" value="3-ISOPROPYLMALATE DEHYDRATASE"/>
    <property type="match status" value="1"/>
</dbReference>
<feature type="binding site" evidence="13">
    <location>
        <position position="347"/>
    </location>
    <ligand>
        <name>[4Fe-4S] cluster</name>
        <dbReference type="ChEBI" id="CHEBI:49883"/>
    </ligand>
</feature>
<feature type="domain" description="Aconitase/3-isopropylmalate dehydratase large subunit alpha/beta/alpha" evidence="14">
    <location>
        <begin position="7"/>
        <end position="457"/>
    </location>
</feature>
<keyword evidence="6 13" id="KW-0004">4Fe-4S</keyword>
<evidence type="ECO:0000256" key="10">
    <source>
        <dbReference type="ARBA" id="ARBA00023014"/>
    </source>
</evidence>
<evidence type="ECO:0000256" key="13">
    <source>
        <dbReference type="HAMAP-Rule" id="MF_01026"/>
    </source>
</evidence>
<reference evidence="15 16" key="1">
    <citation type="submission" date="2017-04" db="EMBL/GenBank/DDBJ databases">
        <title>Complete genome sequence of the Campylobacter cuniculorum type strain LMG24588.</title>
        <authorList>
            <person name="Miller W.G."/>
            <person name="Yee E."/>
            <person name="Revez J."/>
            <person name="Bono J.L."/>
            <person name="Rossi M."/>
        </authorList>
    </citation>
    <scope>NUCLEOTIDE SEQUENCE [LARGE SCALE GENOMIC DNA]</scope>
    <source>
        <strain evidence="15 16">LMG 24588</strain>
    </source>
</reference>
<dbReference type="GO" id="GO:0051539">
    <property type="term" value="F:4 iron, 4 sulfur cluster binding"/>
    <property type="evidence" value="ECO:0007669"/>
    <property type="project" value="UniProtKB-KW"/>
</dbReference>
<evidence type="ECO:0000256" key="5">
    <source>
        <dbReference type="ARBA" id="ARBA00022430"/>
    </source>
</evidence>
<dbReference type="EMBL" id="CP020867">
    <property type="protein sequence ID" value="ARJ56254.1"/>
    <property type="molecule type" value="Genomic_DNA"/>
</dbReference>
<evidence type="ECO:0000256" key="7">
    <source>
        <dbReference type="ARBA" id="ARBA00022605"/>
    </source>
</evidence>
<feature type="binding site" evidence="13">
    <location>
        <position position="410"/>
    </location>
    <ligand>
        <name>[4Fe-4S] cluster</name>
        <dbReference type="ChEBI" id="CHEBI:49883"/>
    </ligand>
</feature>
<evidence type="ECO:0000256" key="8">
    <source>
        <dbReference type="ARBA" id="ARBA00022723"/>
    </source>
</evidence>
<dbReference type="InterPro" id="IPR018136">
    <property type="entry name" value="Aconitase_4Fe-4S_BS"/>
</dbReference>
<dbReference type="Gene3D" id="3.30.499.10">
    <property type="entry name" value="Aconitase, domain 3"/>
    <property type="match status" value="2"/>
</dbReference>
<dbReference type="NCBIfam" id="TIGR00170">
    <property type="entry name" value="leuC"/>
    <property type="match status" value="1"/>
</dbReference>
<comment type="cofactor">
    <cofactor evidence="13">
        <name>[4Fe-4S] cluster</name>
        <dbReference type="ChEBI" id="CHEBI:49883"/>
    </cofactor>
    <text evidence="13">Binds 1 [4Fe-4S] cluster per subunit.</text>
</comment>
<dbReference type="PROSITE" id="PS01244">
    <property type="entry name" value="ACONITASE_2"/>
    <property type="match status" value="1"/>
</dbReference>
<keyword evidence="15" id="KW-0413">Isomerase</keyword>
<dbReference type="InterPro" id="IPR015931">
    <property type="entry name" value="Acnase/IPM_dHydase_lsu_aba_1/3"/>
</dbReference>
<evidence type="ECO:0000313" key="16">
    <source>
        <dbReference type="Proteomes" id="UP000192902"/>
    </source>
</evidence>
<evidence type="ECO:0000256" key="9">
    <source>
        <dbReference type="ARBA" id="ARBA00023004"/>
    </source>
</evidence>
<evidence type="ECO:0000256" key="3">
    <source>
        <dbReference type="ARBA" id="ARBA00004729"/>
    </source>
</evidence>
<dbReference type="SUPFAM" id="SSF53732">
    <property type="entry name" value="Aconitase iron-sulfur domain"/>
    <property type="match status" value="1"/>
</dbReference>
<dbReference type="RefSeq" id="WP_027306292.1">
    <property type="nucleotide sequence ID" value="NZ_CP020867.1"/>
</dbReference>
<keyword evidence="5 13" id="KW-0432">Leucine biosynthesis</keyword>
<organism evidence="15 16">
    <name type="scientific">Campylobacter cuniculorum DSM 23162 = LMG 24588</name>
    <dbReference type="NCBI Taxonomy" id="1121267"/>
    <lineage>
        <taxon>Bacteria</taxon>
        <taxon>Pseudomonadati</taxon>
        <taxon>Campylobacterota</taxon>
        <taxon>Epsilonproteobacteria</taxon>
        <taxon>Campylobacterales</taxon>
        <taxon>Campylobacteraceae</taxon>
        <taxon>Campylobacter</taxon>
    </lineage>
</organism>
<sequence length="468" mass="51184">MGKTLYEKVYESHIVFEANNEIPTLYIDRHLIHEVTSPQAFSGLKLSGRKMARADLTLATIDHDVSTQSSNLEACSAMAKEQITTLMQNTKEFGVKLFGLGDKNQGIVHIIGPQLGWTLPGTTLVCGDSHTATHGAFGALAFGIGTSEVEHVMATQTLKQAKLKTMKIECKGKLQKGVYAKDLILYIIGKLGTAGGTGYCIEFCGEAIKALSMESRMTLSNMSIELGAKVGMIAPDEVTFEYIKNKEFAPKGEEFERQVKLWQNLKSDKDAKFDKIIEIDADKIEPQITYGTNPAQVIAINQNIPREQDFDNAVDKKSLKDALAYVGLKEGQKIAGVEIDIVFIGSCTNGRIEDFRIAAEILKGKKIHPEIKALAVPGSMWVREQAQREGLDKIFLEAGFEWRLPGCSMCLAMNDDKAESGQRVASTSNRNFIGRQGKGSITHLMSPASAAAAAIEGKICDLRKYLGV</sequence>
<dbReference type="NCBIfam" id="NF009116">
    <property type="entry name" value="PRK12466.1"/>
    <property type="match status" value="1"/>
</dbReference>
<evidence type="ECO:0000256" key="6">
    <source>
        <dbReference type="ARBA" id="ARBA00022485"/>
    </source>
</evidence>
<dbReference type="UniPathway" id="UPA00048">
    <property type="reaction ID" value="UER00071"/>
</dbReference>